<feature type="domain" description="DUF4349" evidence="5">
    <location>
        <begin position="85"/>
        <end position="302"/>
    </location>
</feature>
<dbReference type="PROSITE" id="PS51257">
    <property type="entry name" value="PROKAR_LIPOPROTEIN"/>
    <property type="match status" value="1"/>
</dbReference>
<sequence>MRTARNARAALLLALPLALLLAGCAGGSSESSSGTAEDAGGNAAPAAPAPAEGGRQLGGGGADNRKPAEGAGPATTDLPDNPTGRAVVYTADLRVRIAGKDGVEPAAARAKQLVTAAGGYVETERSSGATADGGPPTYANITFKIPAERYQAVLGQLSSGLGTRLSLRQEAEDVTEEVADVDSRVRSAEATLKSFRKLLDRANTVGEVINVEQEIARRQAELESLLARQKSLQHRTRLATVTLALHAPDSGGAKEEEERHGFVGGLVSGWNALVAFLTGLATVLGWLLPFLVLAAVLALPAWRLRRRLVRRRTPGDTPRPSVPPAAGGPAEPAPPN</sequence>
<dbReference type="EMBL" id="QLYX01000017">
    <property type="protein sequence ID" value="RAY11660.1"/>
    <property type="molecule type" value="Genomic_DNA"/>
</dbReference>
<accession>A0A365GXV7</accession>
<evidence type="ECO:0000256" key="4">
    <source>
        <dbReference type="SAM" id="SignalP"/>
    </source>
</evidence>
<dbReference type="RefSeq" id="WP_111871238.1">
    <property type="nucleotide sequence ID" value="NZ_QLYX01000017.1"/>
</dbReference>
<feature type="transmembrane region" description="Helical" evidence="3">
    <location>
        <begin position="273"/>
        <end position="302"/>
    </location>
</feature>
<feature type="coiled-coil region" evidence="1">
    <location>
        <begin position="171"/>
        <end position="228"/>
    </location>
</feature>
<evidence type="ECO:0000313" key="6">
    <source>
        <dbReference type="EMBL" id="RAY11660.1"/>
    </source>
</evidence>
<evidence type="ECO:0000259" key="5">
    <source>
        <dbReference type="Pfam" id="PF14257"/>
    </source>
</evidence>
<name>A0A365GXV7_9ACTN</name>
<keyword evidence="7" id="KW-1185">Reference proteome</keyword>
<keyword evidence="4" id="KW-0732">Signal</keyword>
<comment type="caution">
    <text evidence="6">The sequence shown here is derived from an EMBL/GenBank/DDBJ whole genome shotgun (WGS) entry which is preliminary data.</text>
</comment>
<gene>
    <name evidence="6" type="ORF">DPM19_28975</name>
</gene>
<keyword evidence="1" id="KW-0175">Coiled coil</keyword>
<proteinExistence type="predicted"/>
<protein>
    <submittedName>
        <fullName evidence="6">DUF4349 domain-containing protein</fullName>
    </submittedName>
</protein>
<dbReference type="Proteomes" id="UP000251891">
    <property type="component" value="Unassembled WGS sequence"/>
</dbReference>
<feature type="signal peptide" evidence="4">
    <location>
        <begin position="1"/>
        <end position="27"/>
    </location>
</feature>
<feature type="compositionally biased region" description="Low complexity" evidence="2">
    <location>
        <begin position="28"/>
        <end position="54"/>
    </location>
</feature>
<keyword evidence="3" id="KW-0812">Transmembrane</keyword>
<reference evidence="6 7" key="1">
    <citation type="submission" date="2018-06" db="EMBL/GenBank/DDBJ databases">
        <title>Actinomadura craniellae sp. nov. isolated from marine sponge Craniella sp.</title>
        <authorList>
            <person name="Li L."/>
            <person name="Xu Q.H."/>
            <person name="Lin H.W."/>
            <person name="Lu Y.H."/>
        </authorList>
    </citation>
    <scope>NUCLEOTIDE SEQUENCE [LARGE SCALE GENOMIC DNA]</scope>
    <source>
        <strain evidence="6 7">LHW63021</strain>
    </source>
</reference>
<evidence type="ECO:0000256" key="1">
    <source>
        <dbReference type="SAM" id="Coils"/>
    </source>
</evidence>
<dbReference type="Pfam" id="PF14257">
    <property type="entry name" value="DUF4349"/>
    <property type="match status" value="1"/>
</dbReference>
<feature type="chain" id="PRO_5016908214" evidence="4">
    <location>
        <begin position="28"/>
        <end position="336"/>
    </location>
</feature>
<evidence type="ECO:0000256" key="3">
    <source>
        <dbReference type="SAM" id="Phobius"/>
    </source>
</evidence>
<keyword evidence="3" id="KW-1133">Transmembrane helix</keyword>
<dbReference type="InterPro" id="IPR025645">
    <property type="entry name" value="DUF4349"/>
</dbReference>
<feature type="region of interest" description="Disordered" evidence="2">
    <location>
        <begin position="28"/>
        <end position="83"/>
    </location>
</feature>
<evidence type="ECO:0000313" key="7">
    <source>
        <dbReference type="Proteomes" id="UP000251891"/>
    </source>
</evidence>
<keyword evidence="3" id="KW-0472">Membrane</keyword>
<dbReference type="OrthoDB" id="186919at2"/>
<feature type="region of interest" description="Disordered" evidence="2">
    <location>
        <begin position="312"/>
        <end position="336"/>
    </location>
</feature>
<dbReference type="AlphaFoldDB" id="A0A365GXV7"/>
<evidence type="ECO:0000256" key="2">
    <source>
        <dbReference type="SAM" id="MobiDB-lite"/>
    </source>
</evidence>
<organism evidence="6 7">
    <name type="scientific">Actinomadura craniellae</name>
    <dbReference type="NCBI Taxonomy" id="2231787"/>
    <lineage>
        <taxon>Bacteria</taxon>
        <taxon>Bacillati</taxon>
        <taxon>Actinomycetota</taxon>
        <taxon>Actinomycetes</taxon>
        <taxon>Streptosporangiales</taxon>
        <taxon>Thermomonosporaceae</taxon>
        <taxon>Actinomadura</taxon>
    </lineage>
</organism>